<dbReference type="PANTHER" id="PTHR10621">
    <property type="entry name" value="UV EXCISION REPAIR PROTEIN RAD23"/>
    <property type="match status" value="1"/>
</dbReference>
<feature type="domain" description="Ubiquitin-like" evidence="1">
    <location>
        <begin position="1"/>
        <end position="80"/>
    </location>
</feature>
<dbReference type="PANTHER" id="PTHR10621:SF61">
    <property type="entry name" value="UBIQUITIN FAMILY PROTEIN"/>
    <property type="match status" value="1"/>
</dbReference>
<dbReference type="GO" id="GO:0070628">
    <property type="term" value="F:proteasome binding"/>
    <property type="evidence" value="ECO:0007669"/>
    <property type="project" value="TreeGrafter"/>
</dbReference>
<dbReference type="EMBL" id="CP136891">
    <property type="protein sequence ID" value="WOK99735.1"/>
    <property type="molecule type" value="Genomic_DNA"/>
</dbReference>
<dbReference type="CDD" id="cd17039">
    <property type="entry name" value="Ubl_ubiquitin_like"/>
    <property type="match status" value="1"/>
</dbReference>
<gene>
    <name evidence="2" type="ORF">Cni_G08447</name>
</gene>
<keyword evidence="3" id="KW-1185">Reference proteome</keyword>
<dbReference type="GO" id="GO:0043161">
    <property type="term" value="P:proteasome-mediated ubiquitin-dependent protein catabolic process"/>
    <property type="evidence" value="ECO:0007669"/>
    <property type="project" value="TreeGrafter"/>
</dbReference>
<dbReference type="Gene3D" id="3.10.20.90">
    <property type="entry name" value="Phosphatidylinositol 3-kinase Catalytic Subunit, Chain A, domain 1"/>
    <property type="match status" value="1"/>
</dbReference>
<accession>A0AAQ3Q5R9</accession>
<dbReference type="InterPro" id="IPR000626">
    <property type="entry name" value="Ubiquitin-like_dom"/>
</dbReference>
<protein>
    <recommendedName>
        <fullName evidence="1">Ubiquitin-like domain-containing protein</fullName>
    </recommendedName>
</protein>
<name>A0AAQ3Q5R9_9LILI</name>
<evidence type="ECO:0000313" key="2">
    <source>
        <dbReference type="EMBL" id="WOK99735.1"/>
    </source>
</evidence>
<proteinExistence type="predicted"/>
<dbReference type="SUPFAM" id="SSF54236">
    <property type="entry name" value="Ubiquitin-like"/>
    <property type="match status" value="1"/>
</dbReference>
<evidence type="ECO:0000313" key="3">
    <source>
        <dbReference type="Proteomes" id="UP001327560"/>
    </source>
</evidence>
<organism evidence="2 3">
    <name type="scientific">Canna indica</name>
    <name type="common">Indian-shot</name>
    <dbReference type="NCBI Taxonomy" id="4628"/>
    <lineage>
        <taxon>Eukaryota</taxon>
        <taxon>Viridiplantae</taxon>
        <taxon>Streptophyta</taxon>
        <taxon>Embryophyta</taxon>
        <taxon>Tracheophyta</taxon>
        <taxon>Spermatophyta</taxon>
        <taxon>Magnoliopsida</taxon>
        <taxon>Liliopsida</taxon>
        <taxon>Zingiberales</taxon>
        <taxon>Cannaceae</taxon>
        <taxon>Canna</taxon>
    </lineage>
</organism>
<reference evidence="2 3" key="1">
    <citation type="submission" date="2023-10" db="EMBL/GenBank/DDBJ databases">
        <title>Chromosome-scale genome assembly provides insights into flower coloration mechanisms of Canna indica.</title>
        <authorList>
            <person name="Li C."/>
        </authorList>
    </citation>
    <scope>NUCLEOTIDE SEQUENCE [LARGE SCALE GENOMIC DNA]</scope>
    <source>
        <tissue evidence="2">Flower</tissue>
    </source>
</reference>
<dbReference type="GO" id="GO:0005654">
    <property type="term" value="C:nucleoplasm"/>
    <property type="evidence" value="ECO:0007669"/>
    <property type="project" value="TreeGrafter"/>
</dbReference>
<evidence type="ECO:0000259" key="1">
    <source>
        <dbReference type="PROSITE" id="PS50053"/>
    </source>
</evidence>
<sequence>MKLGIEILTGRFFYIEIGDEATVESLKKEIARKEEEEVEESRLLLMHSSGRLLKDDNTALAKYGCRDGSILYLFFCPPGASPWPNLFEDRMALHVKEG</sequence>
<dbReference type="GO" id="GO:0043130">
    <property type="term" value="F:ubiquitin binding"/>
    <property type="evidence" value="ECO:0007669"/>
    <property type="project" value="TreeGrafter"/>
</dbReference>
<dbReference type="InterPro" id="IPR029071">
    <property type="entry name" value="Ubiquitin-like_domsf"/>
</dbReference>
<dbReference type="GO" id="GO:0031593">
    <property type="term" value="F:polyubiquitin modification-dependent protein binding"/>
    <property type="evidence" value="ECO:0007669"/>
    <property type="project" value="TreeGrafter"/>
</dbReference>
<dbReference type="Proteomes" id="UP001327560">
    <property type="component" value="Chromosome 2"/>
</dbReference>
<dbReference type="AlphaFoldDB" id="A0AAQ3Q5R9"/>
<dbReference type="Pfam" id="PF00240">
    <property type="entry name" value="ubiquitin"/>
    <property type="match status" value="1"/>
</dbReference>
<dbReference type="PROSITE" id="PS50053">
    <property type="entry name" value="UBIQUITIN_2"/>
    <property type="match status" value="1"/>
</dbReference>
<dbReference type="GO" id="GO:0005829">
    <property type="term" value="C:cytosol"/>
    <property type="evidence" value="ECO:0007669"/>
    <property type="project" value="TreeGrafter"/>
</dbReference>